<dbReference type="Proteomes" id="UP000698800">
    <property type="component" value="Unassembled WGS sequence"/>
</dbReference>
<dbReference type="GO" id="GO:0008094">
    <property type="term" value="F:ATP-dependent activity, acting on DNA"/>
    <property type="evidence" value="ECO:0007669"/>
    <property type="project" value="TreeGrafter"/>
</dbReference>
<keyword evidence="2" id="KW-0378">Hydrolase</keyword>
<keyword evidence="7" id="KW-1185">Reference proteome</keyword>
<evidence type="ECO:0000259" key="5">
    <source>
        <dbReference type="PROSITE" id="PS51192"/>
    </source>
</evidence>
<feature type="region of interest" description="Disordered" evidence="4">
    <location>
        <begin position="195"/>
        <end position="322"/>
    </location>
</feature>
<dbReference type="CDD" id="cd18008">
    <property type="entry name" value="DEXDc_SHPRH-like"/>
    <property type="match status" value="1"/>
</dbReference>
<dbReference type="EMBL" id="JAGHQL010000058">
    <property type="protein sequence ID" value="KAH0542245.1"/>
    <property type="molecule type" value="Genomic_DNA"/>
</dbReference>
<dbReference type="GO" id="GO:0016787">
    <property type="term" value="F:hydrolase activity"/>
    <property type="evidence" value="ECO:0007669"/>
    <property type="project" value="UniProtKB-KW"/>
</dbReference>
<accession>A0A9P8IB82</accession>
<dbReference type="GO" id="GO:0005524">
    <property type="term" value="F:ATP binding"/>
    <property type="evidence" value="ECO:0007669"/>
    <property type="project" value="UniProtKB-KW"/>
</dbReference>
<evidence type="ECO:0000313" key="7">
    <source>
        <dbReference type="Proteomes" id="UP000698800"/>
    </source>
</evidence>
<organism evidence="6 7">
    <name type="scientific">Glutinoglossum americanum</name>
    <dbReference type="NCBI Taxonomy" id="1670608"/>
    <lineage>
        <taxon>Eukaryota</taxon>
        <taxon>Fungi</taxon>
        <taxon>Dikarya</taxon>
        <taxon>Ascomycota</taxon>
        <taxon>Pezizomycotina</taxon>
        <taxon>Geoglossomycetes</taxon>
        <taxon>Geoglossales</taxon>
        <taxon>Geoglossaceae</taxon>
        <taxon>Glutinoglossum</taxon>
    </lineage>
</organism>
<dbReference type="PANTHER" id="PTHR45626:SF12">
    <property type="entry name" value="DNA REPAIR PROTEIN RAD16"/>
    <property type="match status" value="1"/>
</dbReference>
<dbReference type="InterPro" id="IPR014001">
    <property type="entry name" value="Helicase_ATP-bd"/>
</dbReference>
<dbReference type="InterPro" id="IPR050628">
    <property type="entry name" value="SNF2_RAD54_helicase_TF"/>
</dbReference>
<dbReference type="GO" id="GO:0005634">
    <property type="term" value="C:nucleus"/>
    <property type="evidence" value="ECO:0007669"/>
    <property type="project" value="TreeGrafter"/>
</dbReference>
<dbReference type="InterPro" id="IPR027417">
    <property type="entry name" value="P-loop_NTPase"/>
</dbReference>
<dbReference type="GO" id="GO:0006289">
    <property type="term" value="P:nucleotide-excision repair"/>
    <property type="evidence" value="ECO:0007669"/>
    <property type="project" value="TreeGrafter"/>
</dbReference>
<dbReference type="OrthoDB" id="448448at2759"/>
<dbReference type="SMART" id="SM00487">
    <property type="entry name" value="DEXDc"/>
    <property type="match status" value="1"/>
</dbReference>
<reference evidence="6" key="1">
    <citation type="submission" date="2021-03" db="EMBL/GenBank/DDBJ databases">
        <title>Comparative genomics and phylogenomic investigation of the class Geoglossomycetes provide insights into ecological specialization and systematics.</title>
        <authorList>
            <person name="Melie T."/>
            <person name="Pirro S."/>
            <person name="Miller A.N."/>
            <person name="Quandt A."/>
        </authorList>
    </citation>
    <scope>NUCLEOTIDE SEQUENCE</scope>
    <source>
        <strain evidence="6">GBOQ0MN5Z8</strain>
    </source>
</reference>
<dbReference type="SUPFAM" id="SSF52540">
    <property type="entry name" value="P-loop containing nucleoside triphosphate hydrolases"/>
    <property type="match status" value="1"/>
</dbReference>
<evidence type="ECO:0000256" key="1">
    <source>
        <dbReference type="ARBA" id="ARBA00022741"/>
    </source>
</evidence>
<keyword evidence="1" id="KW-0547">Nucleotide-binding</keyword>
<evidence type="ECO:0000256" key="2">
    <source>
        <dbReference type="ARBA" id="ARBA00022801"/>
    </source>
</evidence>
<dbReference type="Gene3D" id="3.40.50.10810">
    <property type="entry name" value="Tandem AAA-ATPase domain"/>
    <property type="match status" value="1"/>
</dbReference>
<feature type="compositionally biased region" description="Polar residues" evidence="4">
    <location>
        <begin position="68"/>
        <end position="78"/>
    </location>
</feature>
<protein>
    <recommendedName>
        <fullName evidence="5">Helicase ATP-binding domain-containing protein</fullName>
    </recommendedName>
</protein>
<comment type="caution">
    <text evidence="6">The sequence shown here is derived from an EMBL/GenBank/DDBJ whole genome shotgun (WGS) entry which is preliminary data.</text>
</comment>
<feature type="domain" description="Helicase ATP-binding" evidence="5">
    <location>
        <begin position="396"/>
        <end position="542"/>
    </location>
</feature>
<feature type="compositionally biased region" description="Basic and acidic residues" evidence="4">
    <location>
        <begin position="36"/>
        <end position="47"/>
    </location>
</feature>
<evidence type="ECO:0000256" key="4">
    <source>
        <dbReference type="SAM" id="MobiDB-lite"/>
    </source>
</evidence>
<dbReference type="PROSITE" id="PS51192">
    <property type="entry name" value="HELICASE_ATP_BIND_1"/>
    <property type="match status" value="1"/>
</dbReference>
<feature type="compositionally biased region" description="Acidic residues" evidence="4">
    <location>
        <begin position="196"/>
        <end position="230"/>
    </location>
</feature>
<feature type="compositionally biased region" description="Basic residues" evidence="4">
    <location>
        <begin position="134"/>
        <end position="143"/>
    </location>
</feature>
<dbReference type="InterPro" id="IPR038718">
    <property type="entry name" value="SNF2-like_sf"/>
</dbReference>
<keyword evidence="3" id="KW-0067">ATP-binding</keyword>
<name>A0A9P8IB82_9PEZI</name>
<dbReference type="AlphaFoldDB" id="A0A9P8IB82"/>
<sequence>MLRHTTARSTKPTATQLRDISTDHEGAGDYISLHITDPRAIDSDQRPKTTAPAKKAALKPPPYRVSAMSPSSISSFGTASAGDLSSRYTTPGTSVSVTPRDTAARRLASHRVSRSHSRIGGIERLGQPSDTKPASRRNMKRKRDLSDEVSDSDAAVGIIEDLDSQVARALQMEEDEEGIYVFVAHKGKKRAISTEDIMEVDSVNDDNDDDDDEDDEYQDDEEDEDYDDADYVNRPKATVRVPAKNSRNRHSATRVSSYRLSRPSIPEHLSDSELSDISVSSLDSAAEGSDIHGSGDQPTGAIQPHSTPMAGPPTLPLDTTPRMRLRGRRLRAHIRGFSSRADRDRQNLERQHPELTTMWDTLRETPVIQPEKSPQPKEISRSLKPFQLEGLNWMIKQEKTPFKGGLLGDEMGMGKTIQAVSLIMSDYPAKHPTLVLVPPVALMQWQNEIRDYTNGKLKVLVYHGYKKDKLSRADLKRHDIVLVTYAGIEYTYRKEQKGVRRKVDSEELEEELVKANSVIHSVKWHRVVLDEAHSIKANDMAD</sequence>
<feature type="compositionally biased region" description="Low complexity" evidence="4">
    <location>
        <begin position="275"/>
        <end position="284"/>
    </location>
</feature>
<dbReference type="PANTHER" id="PTHR45626">
    <property type="entry name" value="TRANSCRIPTION TERMINATION FACTOR 2-RELATED"/>
    <property type="match status" value="1"/>
</dbReference>
<evidence type="ECO:0000256" key="3">
    <source>
        <dbReference type="ARBA" id="ARBA00022840"/>
    </source>
</evidence>
<evidence type="ECO:0000313" key="6">
    <source>
        <dbReference type="EMBL" id="KAH0542245.1"/>
    </source>
</evidence>
<feature type="compositionally biased region" description="Basic residues" evidence="4">
    <location>
        <begin position="107"/>
        <end position="117"/>
    </location>
</feature>
<feature type="compositionally biased region" description="Polar residues" evidence="4">
    <location>
        <begin position="86"/>
        <end position="99"/>
    </location>
</feature>
<gene>
    <name evidence="6" type="ORF">FGG08_003367</name>
</gene>
<feature type="compositionally biased region" description="Polar residues" evidence="4">
    <location>
        <begin position="7"/>
        <end position="19"/>
    </location>
</feature>
<feature type="region of interest" description="Disordered" evidence="4">
    <location>
        <begin position="1"/>
        <end position="152"/>
    </location>
</feature>
<dbReference type="InterPro" id="IPR000330">
    <property type="entry name" value="SNF2_N"/>
</dbReference>
<proteinExistence type="predicted"/>
<dbReference type="Pfam" id="PF00176">
    <property type="entry name" value="SNF2-rel_dom"/>
    <property type="match status" value="1"/>
</dbReference>